<evidence type="ECO:0008006" key="3">
    <source>
        <dbReference type="Google" id="ProtNLM"/>
    </source>
</evidence>
<organism evidence="1 2">
    <name type="scientific">Nocardioides daedukensis</name>
    <dbReference type="NCBI Taxonomy" id="634462"/>
    <lineage>
        <taxon>Bacteria</taxon>
        <taxon>Bacillati</taxon>
        <taxon>Actinomycetota</taxon>
        <taxon>Actinomycetes</taxon>
        <taxon>Propionibacteriales</taxon>
        <taxon>Nocardioidaceae</taxon>
        <taxon>Nocardioides</taxon>
    </lineage>
</organism>
<name>A0A7Y9S0Q7_9ACTN</name>
<reference evidence="1 2" key="1">
    <citation type="submission" date="2020-07" db="EMBL/GenBank/DDBJ databases">
        <title>Sequencing the genomes of 1000 actinobacteria strains.</title>
        <authorList>
            <person name="Klenk H.-P."/>
        </authorList>
    </citation>
    <scope>NUCLEOTIDE SEQUENCE [LARGE SCALE GENOMIC DNA]</scope>
    <source>
        <strain evidence="1 2">DSM 23819</strain>
    </source>
</reference>
<evidence type="ECO:0000313" key="2">
    <source>
        <dbReference type="Proteomes" id="UP000540656"/>
    </source>
</evidence>
<proteinExistence type="predicted"/>
<protein>
    <recommendedName>
        <fullName evidence="3">DUF3037 domain-containing protein</fullName>
    </recommendedName>
</protein>
<dbReference type="RefSeq" id="WP_179500641.1">
    <property type="nucleotide sequence ID" value="NZ_JACCAA010000001.1"/>
</dbReference>
<dbReference type="Pfam" id="PF11236">
    <property type="entry name" value="DUF3037"/>
    <property type="match status" value="1"/>
</dbReference>
<gene>
    <name evidence="1" type="ORF">BJ980_000273</name>
</gene>
<dbReference type="Proteomes" id="UP000540656">
    <property type="component" value="Unassembled WGS sequence"/>
</dbReference>
<accession>A0A7Y9S0Q7</accession>
<dbReference type="EMBL" id="JACCAA010000001">
    <property type="protein sequence ID" value="NYG57350.1"/>
    <property type="molecule type" value="Genomic_DNA"/>
</dbReference>
<evidence type="ECO:0000313" key="1">
    <source>
        <dbReference type="EMBL" id="NYG57350.1"/>
    </source>
</evidence>
<dbReference type="InterPro" id="IPR021398">
    <property type="entry name" value="DUF3037"/>
</dbReference>
<keyword evidence="2" id="KW-1185">Reference proteome</keyword>
<comment type="caution">
    <text evidence="1">The sequence shown here is derived from an EMBL/GenBank/DDBJ whole genome shotgun (WGS) entry which is preliminary data.</text>
</comment>
<sequence>MSELSYQYVVLRCVPRVEREEFVNVGVVLHCQATEFLGVAWHVDRERLSAFAPGLDLDRVCSALDYVEGVCRGDARGGAAATKPIGTRFGFLKAPRSTVLQPGPVHGGITSDPERQLERLVSQLVS</sequence>
<dbReference type="AlphaFoldDB" id="A0A7Y9S0Q7"/>